<dbReference type="Proteomes" id="UP000198582">
    <property type="component" value="Unassembled WGS sequence"/>
</dbReference>
<comment type="similarity">
    <text evidence="1">Belongs to the bacterial solute-binding protein 1 family.</text>
</comment>
<dbReference type="SUPFAM" id="SSF53850">
    <property type="entry name" value="Periplasmic binding protein-like II"/>
    <property type="match status" value="1"/>
</dbReference>
<keyword evidence="5" id="KW-1185">Reference proteome</keyword>
<dbReference type="PANTHER" id="PTHR43649:SF34">
    <property type="entry name" value="ABC TRANSPORTER PERIPLASMIC-BINDING PROTEIN YCJN-RELATED"/>
    <property type="match status" value="1"/>
</dbReference>
<evidence type="ECO:0000313" key="5">
    <source>
        <dbReference type="Proteomes" id="UP000198582"/>
    </source>
</evidence>
<gene>
    <name evidence="4" type="ORF">SAMN04489732_104356</name>
</gene>
<keyword evidence="3" id="KW-0732">Signal</keyword>
<dbReference type="EMBL" id="FOEF01000004">
    <property type="protein sequence ID" value="SEP19867.1"/>
    <property type="molecule type" value="Genomic_DNA"/>
</dbReference>
<dbReference type="RefSeq" id="WP_177231299.1">
    <property type="nucleotide sequence ID" value="NZ_FOEF01000004.1"/>
</dbReference>
<protein>
    <submittedName>
        <fullName evidence="4">Carbohydrate ABC transporter substrate-binding protein, CUT1 family</fullName>
    </submittedName>
</protein>
<accession>A0A1H8VXA9</accession>
<organism evidence="4 5">
    <name type="scientific">Amycolatopsis saalfeldensis</name>
    <dbReference type="NCBI Taxonomy" id="394193"/>
    <lineage>
        <taxon>Bacteria</taxon>
        <taxon>Bacillati</taxon>
        <taxon>Actinomycetota</taxon>
        <taxon>Actinomycetes</taxon>
        <taxon>Pseudonocardiales</taxon>
        <taxon>Pseudonocardiaceae</taxon>
        <taxon>Amycolatopsis</taxon>
    </lineage>
</organism>
<evidence type="ECO:0000256" key="1">
    <source>
        <dbReference type="ARBA" id="ARBA00008520"/>
    </source>
</evidence>
<dbReference type="STRING" id="394193.SAMN04489732_104356"/>
<dbReference type="AlphaFoldDB" id="A0A1H8VXA9"/>
<proteinExistence type="inferred from homology"/>
<reference evidence="4 5" key="1">
    <citation type="submission" date="2016-10" db="EMBL/GenBank/DDBJ databases">
        <authorList>
            <person name="de Groot N.N."/>
        </authorList>
    </citation>
    <scope>NUCLEOTIDE SEQUENCE [LARGE SCALE GENOMIC DNA]</scope>
    <source>
        <strain evidence="4 5">DSM 44993</strain>
    </source>
</reference>
<dbReference type="Gene3D" id="3.40.190.10">
    <property type="entry name" value="Periplasmic binding protein-like II"/>
    <property type="match status" value="2"/>
</dbReference>
<evidence type="ECO:0000256" key="2">
    <source>
        <dbReference type="ARBA" id="ARBA00022448"/>
    </source>
</evidence>
<evidence type="ECO:0000256" key="3">
    <source>
        <dbReference type="ARBA" id="ARBA00022729"/>
    </source>
</evidence>
<name>A0A1H8VXA9_9PSEU</name>
<dbReference type="Pfam" id="PF13416">
    <property type="entry name" value="SBP_bac_8"/>
    <property type="match status" value="1"/>
</dbReference>
<dbReference type="InterPro" id="IPR050490">
    <property type="entry name" value="Bact_solute-bd_prot1"/>
</dbReference>
<dbReference type="InterPro" id="IPR006059">
    <property type="entry name" value="SBP"/>
</dbReference>
<sequence>MAGTTVLKVLGRKFDGFERAFTAQLGAIAEPAAFELAEIGDLQRIVLDEDGATSGDYDVLLLITDWLPSLIESGKLVPLDFGDTPPEGWPSAWVPSLRALQTGPDGRNYGVAYHDGPMLLIYRKDLYESEAEQAGFRERFGYPLAPATTWAEFRDQALWFDRPAEGLRGTVQAGFPDEHNNVYDFLTHLWSRGGELIVGGKSGLDSPAAREAIAFLHDLWHVSKVVDPAAARWDSVESGVRFAAGEAAMMVNWCGFAALSAEKYSPTHGLVGCAPTPSGLAGAVTINAYWVLAVPAGAEDPRRSADLIRRLTTHEMDVRTALAGGSATRRDSWAAPEVQAVAPYYAVLEAAHGSARSLPADPRWPRIGAILNEMMRAVVVDAAGEQALGRAHEELTALLG</sequence>
<keyword evidence="2" id="KW-0813">Transport</keyword>
<evidence type="ECO:0000313" key="4">
    <source>
        <dbReference type="EMBL" id="SEP19867.1"/>
    </source>
</evidence>
<dbReference type="PANTHER" id="PTHR43649">
    <property type="entry name" value="ARABINOSE-BINDING PROTEIN-RELATED"/>
    <property type="match status" value="1"/>
</dbReference>